<protein>
    <submittedName>
        <fullName evidence="2">Probable transcription factor Ken</fullName>
    </submittedName>
</protein>
<organism evidence="2 3">
    <name type="scientific">Bordetella petrii (strain ATCC BAA-461 / DSM 12804 / CCUG 43448 / CIP 107267 / Se-1111R)</name>
    <dbReference type="NCBI Taxonomy" id="340100"/>
    <lineage>
        <taxon>Bacteria</taxon>
        <taxon>Pseudomonadati</taxon>
        <taxon>Pseudomonadota</taxon>
        <taxon>Betaproteobacteria</taxon>
        <taxon>Burkholderiales</taxon>
        <taxon>Alcaligenaceae</taxon>
        <taxon>Bordetella</taxon>
    </lineage>
</organism>
<dbReference type="EMBL" id="AM902716">
    <property type="protein sequence ID" value="CAP41099.1"/>
    <property type="molecule type" value="Genomic_DNA"/>
</dbReference>
<dbReference type="STRING" id="94624.Bpet0767"/>
<dbReference type="KEGG" id="bpt:Bpet0767"/>
<name>A9I5H0_BORPD</name>
<dbReference type="AlphaFoldDB" id="A9I5H0"/>
<proteinExistence type="predicted"/>
<gene>
    <name evidence="2" type="ordered locus">Bpet0767</name>
</gene>
<evidence type="ECO:0000256" key="1">
    <source>
        <dbReference type="SAM" id="MobiDB-lite"/>
    </source>
</evidence>
<sequence length="114" mass="12333">MRCTRSATTRKNRADAAGGTITRSSKVFRSIDNDRSTGCGSPRVGPFEKQLAECRELDELIKGEHPADALAGIQTGIDVQAHSDTSIPNTPLLRVFPHLSQFAASVYYPSLTIS</sequence>
<feature type="region of interest" description="Disordered" evidence="1">
    <location>
        <begin position="1"/>
        <end position="21"/>
    </location>
</feature>
<accession>A9I5H0</accession>
<evidence type="ECO:0000313" key="3">
    <source>
        <dbReference type="Proteomes" id="UP000001225"/>
    </source>
</evidence>
<reference evidence="2 3" key="1">
    <citation type="journal article" date="2008" name="BMC Genomics">
        <title>The missing link: Bordetella petrii is endowed with both the metabolic versatility of environmental bacteria and virulence traits of pathogenic Bordetellae.</title>
        <authorList>
            <person name="Gross R."/>
            <person name="Guzman C.A."/>
            <person name="Sebaihia M."/>
            <person name="Martins Dos Santos V.A."/>
            <person name="Pieper D.H."/>
            <person name="Koebnik R."/>
            <person name="Lechner M."/>
            <person name="Bartels D."/>
            <person name="Buhrmester J."/>
            <person name="Choudhuri J.V."/>
            <person name="Ebensen T."/>
            <person name="Gaigalat L."/>
            <person name="Herrmann S."/>
            <person name="Khachane A.N."/>
            <person name="Larisch C."/>
            <person name="Link S."/>
            <person name="Linke B."/>
            <person name="Meyer F."/>
            <person name="Mormann S."/>
            <person name="Nakunst D."/>
            <person name="Rueckert C."/>
            <person name="Schneiker-Bekel S."/>
            <person name="Schulze K."/>
            <person name="Vorhoelter F.J."/>
            <person name="Yevsa T."/>
            <person name="Engle J.T."/>
            <person name="Goldman W.E."/>
            <person name="Puehler A."/>
            <person name="Goebel U.B."/>
            <person name="Goesmann A."/>
            <person name="Bloecker H."/>
            <person name="Kaiser O."/>
            <person name="Martinez-Arias R."/>
        </authorList>
    </citation>
    <scope>NUCLEOTIDE SEQUENCE [LARGE SCALE GENOMIC DNA]</scope>
    <source>
        <strain evidence="3">ATCC BAA-461 / DSM 12804 / CCUG 43448 / CIP 107267 / Se-1111R</strain>
    </source>
</reference>
<keyword evidence="3" id="KW-1185">Reference proteome</keyword>
<evidence type="ECO:0000313" key="2">
    <source>
        <dbReference type="EMBL" id="CAP41099.1"/>
    </source>
</evidence>
<dbReference type="Proteomes" id="UP000001225">
    <property type="component" value="Chromosome"/>
</dbReference>